<gene>
    <name evidence="2" type="ORF">HPG69_010921</name>
</gene>
<dbReference type="EMBL" id="JACDTQ010003071">
    <property type="protein sequence ID" value="KAF5914855.1"/>
    <property type="molecule type" value="Genomic_DNA"/>
</dbReference>
<reference evidence="2 3" key="1">
    <citation type="journal article" date="2020" name="Mol. Biol. Evol.">
        <title>Interspecific Gene Flow and the Evolution of Specialization in Black and White Rhinoceros.</title>
        <authorList>
            <person name="Moodley Y."/>
            <person name="Westbury M.V."/>
            <person name="Russo I.M."/>
            <person name="Gopalakrishnan S."/>
            <person name="Rakotoarivelo A."/>
            <person name="Olsen R.A."/>
            <person name="Prost S."/>
            <person name="Tunstall T."/>
            <person name="Ryder O.A."/>
            <person name="Dalen L."/>
            <person name="Bruford M.W."/>
        </authorList>
    </citation>
    <scope>NUCLEOTIDE SEQUENCE [LARGE SCALE GENOMIC DNA]</scope>
    <source>
        <strain evidence="2">SBR-YM</strain>
        <tissue evidence="2">Skin</tissue>
    </source>
</reference>
<dbReference type="Proteomes" id="UP000551758">
    <property type="component" value="Unassembled WGS sequence"/>
</dbReference>
<evidence type="ECO:0000313" key="2">
    <source>
        <dbReference type="EMBL" id="KAF5914855.1"/>
    </source>
</evidence>
<name>A0A7J7EGE2_DICBM</name>
<accession>A0A7J7EGE2</accession>
<keyword evidence="3" id="KW-1185">Reference proteome</keyword>
<dbReference type="AlphaFoldDB" id="A0A7J7EGE2"/>
<evidence type="ECO:0000313" key="3">
    <source>
        <dbReference type="Proteomes" id="UP000551758"/>
    </source>
</evidence>
<dbReference type="Gene3D" id="2.30.29.30">
    <property type="entry name" value="Pleckstrin-homology domain (PH domain)/Phosphotyrosine-binding domain (PTB)"/>
    <property type="match status" value="1"/>
</dbReference>
<comment type="caution">
    <text evidence="2">The sequence shown here is derived from an EMBL/GenBank/DDBJ whole genome shotgun (WGS) entry which is preliminary data.</text>
</comment>
<protein>
    <recommendedName>
        <fullName evidence="1">ARHGAP20 PH domain-containing protein</fullName>
    </recommendedName>
</protein>
<dbReference type="Pfam" id="PF22286">
    <property type="entry name" value="RHG20_PH"/>
    <property type="match status" value="1"/>
</dbReference>
<organism evidence="2 3">
    <name type="scientific">Diceros bicornis minor</name>
    <name type="common">South-central black rhinoceros</name>
    <dbReference type="NCBI Taxonomy" id="77932"/>
    <lineage>
        <taxon>Eukaryota</taxon>
        <taxon>Metazoa</taxon>
        <taxon>Chordata</taxon>
        <taxon>Craniata</taxon>
        <taxon>Vertebrata</taxon>
        <taxon>Euteleostomi</taxon>
        <taxon>Mammalia</taxon>
        <taxon>Eutheria</taxon>
        <taxon>Laurasiatheria</taxon>
        <taxon>Perissodactyla</taxon>
        <taxon>Rhinocerotidae</taxon>
        <taxon>Diceros</taxon>
    </lineage>
</organism>
<sequence>MRLIYYLPIHHSPLTTESYSPPRKSLASAASLQQLDLQLDLPDQQGEPILHSPVLLTQGPETKEKHLLLFRDWLVIAKRSYCRNKAEVEEKPEDTSKGKKTKGKHTVEIQITLGNKLSKRSSKSYRFKQKLPLSDLRVVSCDTAEEQEEDEDGDLIIRRGNALFFIMASDPCVTEFP</sequence>
<dbReference type="SUPFAM" id="SSF50729">
    <property type="entry name" value="PH domain-like"/>
    <property type="match status" value="1"/>
</dbReference>
<proteinExistence type="predicted"/>
<feature type="domain" description="ARHGAP20 PH" evidence="1">
    <location>
        <begin position="49"/>
        <end position="83"/>
    </location>
</feature>
<dbReference type="InterPro" id="IPR047887">
    <property type="entry name" value="ARHGAP20_PH"/>
</dbReference>
<evidence type="ECO:0000259" key="1">
    <source>
        <dbReference type="Pfam" id="PF22286"/>
    </source>
</evidence>
<dbReference type="InterPro" id="IPR011993">
    <property type="entry name" value="PH-like_dom_sf"/>
</dbReference>